<comment type="caution">
    <text evidence="1">The sequence shown here is derived from an EMBL/GenBank/DDBJ whole genome shotgun (WGS) entry which is preliminary data.</text>
</comment>
<organism evidence="1 2">
    <name type="scientific">Veillonella atypica KON</name>
    <dbReference type="NCBI Taxonomy" id="1128111"/>
    <lineage>
        <taxon>Bacteria</taxon>
        <taxon>Bacillati</taxon>
        <taxon>Bacillota</taxon>
        <taxon>Negativicutes</taxon>
        <taxon>Veillonellales</taxon>
        <taxon>Veillonellaceae</taxon>
        <taxon>Veillonella</taxon>
    </lineage>
</organism>
<evidence type="ECO:0000313" key="2">
    <source>
        <dbReference type="Proteomes" id="UP000010412"/>
    </source>
</evidence>
<proteinExistence type="predicted"/>
<evidence type="ECO:0000313" key="1">
    <source>
        <dbReference type="EMBL" id="EKY20371.1"/>
    </source>
</evidence>
<protein>
    <submittedName>
        <fullName evidence="1">Uncharacterized protein</fullName>
    </submittedName>
</protein>
<dbReference type="Proteomes" id="UP000010412">
    <property type="component" value="Unassembled WGS sequence"/>
</dbReference>
<name>A0ABN0ILB1_9FIRM</name>
<dbReference type="EMBL" id="AMEX01000010">
    <property type="protein sequence ID" value="EKY20371.1"/>
    <property type="molecule type" value="Genomic_DNA"/>
</dbReference>
<keyword evidence="2" id="KW-1185">Reference proteome</keyword>
<reference evidence="1 2" key="1">
    <citation type="submission" date="2012-05" db="EMBL/GenBank/DDBJ databases">
        <authorList>
            <person name="Weinstock G."/>
            <person name="Sodergren E."/>
            <person name="Lobos E.A."/>
            <person name="Fulton L."/>
            <person name="Fulton R."/>
            <person name="Courtney L."/>
            <person name="Fronick C."/>
            <person name="O'Laughlin M."/>
            <person name="Godfrey J."/>
            <person name="Wilson R.M."/>
            <person name="Miner T."/>
            <person name="Farmer C."/>
            <person name="Delehaunty K."/>
            <person name="Cordes M."/>
            <person name="Minx P."/>
            <person name="Tomlinson C."/>
            <person name="Chen J."/>
            <person name="Wollam A."/>
            <person name="Pepin K.H."/>
            <person name="Bhonagiri V."/>
            <person name="Zhang X."/>
            <person name="Suruliraj S."/>
            <person name="Warren W."/>
            <person name="Mitreva M."/>
            <person name="Mardis E.R."/>
            <person name="Wilson R.K."/>
        </authorList>
    </citation>
    <scope>NUCLEOTIDE SEQUENCE [LARGE SCALE GENOMIC DNA]</scope>
    <source>
        <strain evidence="1 2">KON</strain>
    </source>
</reference>
<gene>
    <name evidence="1" type="ORF">HMPREF0870_00826</name>
</gene>
<sequence>MLINAILLDMIIEEDNIFSLFFLKIFKKIVLVIRLLLLG</sequence>
<accession>A0ABN0ILB1</accession>